<dbReference type="EMBL" id="JH795718">
    <property type="protein sequence ID" value="ELQ64130.1"/>
    <property type="molecule type" value="Genomic_DNA"/>
</dbReference>
<sequence length="30" mass="3457">MLSIEVAKIVCAIQVGYEIITNPDDQFWLF</sequence>
<protein>
    <submittedName>
        <fullName evidence="1">Uncharacterized protein</fullName>
    </submittedName>
</protein>
<organism>
    <name type="scientific">Pyricularia oryzae (strain P131)</name>
    <name type="common">Rice blast fungus</name>
    <name type="synonym">Magnaporthe oryzae</name>
    <dbReference type="NCBI Taxonomy" id="1143193"/>
    <lineage>
        <taxon>Eukaryota</taxon>
        <taxon>Fungi</taxon>
        <taxon>Dikarya</taxon>
        <taxon>Ascomycota</taxon>
        <taxon>Pezizomycotina</taxon>
        <taxon>Sordariomycetes</taxon>
        <taxon>Sordariomycetidae</taxon>
        <taxon>Magnaporthales</taxon>
        <taxon>Pyriculariaceae</taxon>
        <taxon>Pyricularia</taxon>
    </lineage>
</organism>
<evidence type="ECO:0000313" key="1">
    <source>
        <dbReference type="EMBL" id="ELQ64130.1"/>
    </source>
</evidence>
<proteinExistence type="predicted"/>
<dbReference type="AlphaFoldDB" id="L7J9C3"/>
<gene>
    <name evidence="1" type="ORF">OOW_P131scaffold00756g2</name>
</gene>
<reference evidence="1" key="1">
    <citation type="journal article" date="2012" name="PLoS Genet.">
        <title>Comparative analysis of the genomes of two field isolates of the rice blast fungus Magnaporthe oryzae.</title>
        <authorList>
            <person name="Xue M."/>
            <person name="Yang J."/>
            <person name="Li Z."/>
            <person name="Hu S."/>
            <person name="Yao N."/>
            <person name="Dean R.A."/>
            <person name="Zhao W."/>
            <person name="Shen M."/>
            <person name="Zhang H."/>
            <person name="Li C."/>
            <person name="Liu L."/>
            <person name="Cao L."/>
            <person name="Xu X."/>
            <person name="Xing Y."/>
            <person name="Hsiang T."/>
            <person name="Zhang Z."/>
            <person name="Xu J.R."/>
            <person name="Peng Y.L."/>
        </authorList>
    </citation>
    <scope>NUCLEOTIDE SEQUENCE [LARGE SCALE GENOMIC DNA]</scope>
    <source>
        <strain evidence="1">P131</strain>
    </source>
</reference>
<accession>L7J9C3</accession>
<name>L7J9C3_PYRO1</name>